<keyword evidence="2" id="KW-1185">Reference proteome</keyword>
<organism evidence="1 2">
    <name type="scientific">Sporosarcina highlanderae</name>
    <dbReference type="NCBI Taxonomy" id="3035916"/>
    <lineage>
        <taxon>Bacteria</taxon>
        <taxon>Bacillati</taxon>
        <taxon>Bacillota</taxon>
        <taxon>Bacilli</taxon>
        <taxon>Bacillales</taxon>
        <taxon>Caryophanaceae</taxon>
        <taxon>Sporosarcina</taxon>
    </lineage>
</organism>
<protein>
    <submittedName>
        <fullName evidence="1">YfmQ family protein</fullName>
    </submittedName>
</protein>
<dbReference type="RefSeq" id="WP_301244058.1">
    <property type="nucleotide sequence ID" value="NZ_JAROCC010000009.1"/>
</dbReference>
<comment type="caution">
    <text evidence="1">The sequence shown here is derived from an EMBL/GenBank/DDBJ whole genome shotgun (WGS) entry which is preliminary data.</text>
</comment>
<dbReference type="Proteomes" id="UP001175097">
    <property type="component" value="Unassembled WGS sequence"/>
</dbReference>
<dbReference type="Pfam" id="PF10787">
    <property type="entry name" value="YfmQ"/>
    <property type="match status" value="1"/>
</dbReference>
<proteinExistence type="predicted"/>
<dbReference type="EMBL" id="JAROCC010000009">
    <property type="protein sequence ID" value="MDN4608156.1"/>
    <property type="molecule type" value="Genomic_DNA"/>
</dbReference>
<name>A0ABT8JSL4_9BACL</name>
<evidence type="ECO:0000313" key="1">
    <source>
        <dbReference type="EMBL" id="MDN4608156.1"/>
    </source>
</evidence>
<sequence>MIWTIITIVIGTIIIFITSPTSKLVDWFLNRFAVHPKLDPNEITVTFNGKRLKEEEKNRFSYYFNEAHYVKRNHIFPGTEKSFLQPETAVTPFVINVKSGKKEMNFFLYHYDDHVDVVKQWKKKVSSFTISSEPLQNFSISVKA</sequence>
<gene>
    <name evidence="1" type="ORF">P5G49_11820</name>
</gene>
<evidence type="ECO:0000313" key="2">
    <source>
        <dbReference type="Proteomes" id="UP001175097"/>
    </source>
</evidence>
<dbReference type="InterPro" id="IPR019723">
    <property type="entry name" value="Uncharacterised_YfmQ"/>
</dbReference>
<reference evidence="1" key="1">
    <citation type="submission" date="2023-03" db="EMBL/GenBank/DDBJ databases">
        <title>MT1 and MT2 Draft Genomes of Novel Species.</title>
        <authorList>
            <person name="Venkateswaran K."/>
        </authorList>
    </citation>
    <scope>NUCLEOTIDE SEQUENCE</scope>
    <source>
        <strain evidence="1">F6_3S_P_2</strain>
    </source>
</reference>
<accession>A0ABT8JSL4</accession>